<gene>
    <name evidence="3" type="ORF">BECKLFY1418A_GA0070994_103232</name>
    <name evidence="2" type="ORF">BECKLFY1418B_GA0070995_100749</name>
</gene>
<protein>
    <submittedName>
        <fullName evidence="2">Uncharacterized protein</fullName>
    </submittedName>
</protein>
<name>A0A450U7D0_9GAMM</name>
<dbReference type="EMBL" id="CAADFF010000007">
    <property type="protein sequence ID" value="VFJ87611.1"/>
    <property type="molecule type" value="Genomic_DNA"/>
</dbReference>
<organism evidence="2">
    <name type="scientific">Candidatus Kentrum sp. LFY</name>
    <dbReference type="NCBI Taxonomy" id="2126342"/>
    <lineage>
        <taxon>Bacteria</taxon>
        <taxon>Pseudomonadati</taxon>
        <taxon>Pseudomonadota</taxon>
        <taxon>Gammaproteobacteria</taxon>
        <taxon>Candidatus Kentrum</taxon>
    </lineage>
</organism>
<evidence type="ECO:0000256" key="1">
    <source>
        <dbReference type="SAM" id="MobiDB-lite"/>
    </source>
</evidence>
<reference evidence="2" key="1">
    <citation type="submission" date="2019-02" db="EMBL/GenBank/DDBJ databases">
        <authorList>
            <person name="Gruber-Vodicka R. H."/>
            <person name="Seah K. B. B."/>
        </authorList>
    </citation>
    <scope>NUCLEOTIDE SEQUENCE</scope>
    <source>
        <strain evidence="3">BECK_M6</strain>
        <strain evidence="2">BECK_M7</strain>
    </source>
</reference>
<dbReference type="AlphaFoldDB" id="A0A450U7D0"/>
<evidence type="ECO:0000313" key="2">
    <source>
        <dbReference type="EMBL" id="VFJ87611.1"/>
    </source>
</evidence>
<proteinExistence type="predicted"/>
<dbReference type="EMBL" id="CAADFH010000032">
    <property type="protein sequence ID" value="VFJ93547.1"/>
    <property type="molecule type" value="Genomic_DNA"/>
</dbReference>
<accession>A0A450U7D0</accession>
<feature type="region of interest" description="Disordered" evidence="1">
    <location>
        <begin position="57"/>
        <end position="76"/>
    </location>
</feature>
<evidence type="ECO:0000313" key="3">
    <source>
        <dbReference type="EMBL" id="VFJ93547.1"/>
    </source>
</evidence>
<sequence>MSSVAPRAEIMETKGCLGLSTEYRDRGILLGWRLIFLPTDPSRGLEVGKVWVFGVDRESSEPEPYPGEASLRTDEA</sequence>